<dbReference type="Gene3D" id="3.40.50.790">
    <property type="match status" value="1"/>
</dbReference>
<keyword evidence="5" id="KW-0007">Acetylation</keyword>
<evidence type="ECO:0000256" key="4">
    <source>
        <dbReference type="ARBA" id="ARBA00022843"/>
    </source>
</evidence>
<name>A0A5C3E239_9BASI</name>
<dbReference type="InterPro" id="IPR028364">
    <property type="entry name" value="Ribosomal_uL1/biogenesis"/>
</dbReference>
<evidence type="ECO:0000256" key="10">
    <source>
        <dbReference type="ARBA" id="ARBA00070787"/>
    </source>
</evidence>
<evidence type="ECO:0000313" key="12">
    <source>
        <dbReference type="EMBL" id="SPO24784.1"/>
    </source>
</evidence>
<dbReference type="FunFam" id="3.40.50.790:FF:000004">
    <property type="entry name" value="Ribosomal L1 domain-containing 1-like 1"/>
    <property type="match status" value="1"/>
</dbReference>
<dbReference type="Pfam" id="PF00687">
    <property type="entry name" value="Ribosomal_L1"/>
    <property type="match status" value="1"/>
</dbReference>
<dbReference type="AlphaFoldDB" id="A0A5C3E239"/>
<evidence type="ECO:0000256" key="3">
    <source>
        <dbReference type="ARBA" id="ARBA00022553"/>
    </source>
</evidence>
<feature type="compositionally biased region" description="Low complexity" evidence="11">
    <location>
        <begin position="335"/>
        <end position="351"/>
    </location>
</feature>
<dbReference type="InterPro" id="IPR016095">
    <property type="entry name" value="Ribosomal_uL1_3-a/b-sand"/>
</dbReference>
<keyword evidence="13" id="KW-1185">Reference proteome</keyword>
<feature type="compositionally biased region" description="Polar residues" evidence="11">
    <location>
        <begin position="383"/>
        <end position="406"/>
    </location>
</feature>
<proteinExistence type="inferred from homology"/>
<feature type="compositionally biased region" description="Basic and acidic residues" evidence="11">
    <location>
        <begin position="314"/>
        <end position="328"/>
    </location>
</feature>
<evidence type="ECO:0000256" key="9">
    <source>
        <dbReference type="ARBA" id="ARBA00061550"/>
    </source>
</evidence>
<dbReference type="OrthoDB" id="10251727at2759"/>
<keyword evidence="7" id="KW-0539">Nucleus</keyword>
<protein>
    <recommendedName>
        <fullName evidence="10">Ribosomal L1 domain-containing protein 1</fullName>
    </recommendedName>
</protein>
<keyword evidence="3" id="KW-0597">Phosphoprotein</keyword>
<comment type="similarity">
    <text evidence="9">Belongs to the universal ribosomal protein uL1 family. Highly divergent.</text>
</comment>
<evidence type="ECO:0000256" key="2">
    <source>
        <dbReference type="ARBA" id="ARBA00022499"/>
    </source>
</evidence>
<feature type="compositionally biased region" description="Polar residues" evidence="11">
    <location>
        <begin position="292"/>
        <end position="303"/>
    </location>
</feature>
<evidence type="ECO:0000256" key="1">
    <source>
        <dbReference type="ARBA" id="ARBA00004604"/>
    </source>
</evidence>
<comment type="subcellular location">
    <subcellularLocation>
        <location evidence="1">Nucleus</location>
        <location evidence="1">Nucleolus</location>
    </subcellularLocation>
</comment>
<evidence type="ECO:0000256" key="8">
    <source>
        <dbReference type="ARBA" id="ARBA00054167"/>
    </source>
</evidence>
<comment type="function">
    <text evidence="8">Regulates cellular senescence through inhibition of PTEN translation. Acts as a pro-apoptotic regulator in response to DNA damage.</text>
</comment>
<keyword evidence="4" id="KW-0832">Ubl conjugation</keyword>
<dbReference type="EMBL" id="OOIN01000008">
    <property type="protein sequence ID" value="SPO24784.1"/>
    <property type="molecule type" value="Genomic_DNA"/>
</dbReference>
<evidence type="ECO:0000313" key="13">
    <source>
        <dbReference type="Proteomes" id="UP000324022"/>
    </source>
</evidence>
<reference evidence="12 13" key="1">
    <citation type="submission" date="2018-03" db="EMBL/GenBank/DDBJ databases">
        <authorList>
            <person name="Guldener U."/>
        </authorList>
    </citation>
    <scope>NUCLEOTIDE SEQUENCE [LARGE SCALE GENOMIC DNA]</scope>
    <source>
        <strain evidence="12 13">NBRC100155</strain>
    </source>
</reference>
<evidence type="ECO:0000256" key="6">
    <source>
        <dbReference type="ARBA" id="ARBA00023054"/>
    </source>
</evidence>
<dbReference type="SUPFAM" id="SSF56808">
    <property type="entry name" value="Ribosomal protein L1"/>
    <property type="match status" value="1"/>
</dbReference>
<organism evidence="12 13">
    <name type="scientific">Ustilago trichophora</name>
    <dbReference type="NCBI Taxonomy" id="86804"/>
    <lineage>
        <taxon>Eukaryota</taxon>
        <taxon>Fungi</taxon>
        <taxon>Dikarya</taxon>
        <taxon>Basidiomycota</taxon>
        <taxon>Ustilaginomycotina</taxon>
        <taxon>Ustilaginomycetes</taxon>
        <taxon>Ustilaginales</taxon>
        <taxon>Ustilaginaceae</taxon>
        <taxon>Ustilago</taxon>
    </lineage>
</organism>
<evidence type="ECO:0000256" key="7">
    <source>
        <dbReference type="ARBA" id="ARBA00023242"/>
    </source>
</evidence>
<keyword evidence="2" id="KW-1017">Isopeptide bond</keyword>
<dbReference type="InterPro" id="IPR023674">
    <property type="entry name" value="Ribosomal_uL1-like"/>
</dbReference>
<keyword evidence="6" id="KW-0175">Coiled coil</keyword>
<gene>
    <name evidence="12" type="ORF">UTRI_01764_B</name>
</gene>
<feature type="region of interest" description="Disordered" evidence="11">
    <location>
        <begin position="292"/>
        <end position="412"/>
    </location>
</feature>
<sequence length="412" mass="43951">MPAKTTTKTASPAVAAEKPIIATPSSSQIGVSNSNLDQSQVLKAFKALSAHIARRNNTASSNDSSLPLDGPSGNLRDPSNTVYLQVSINTLSPTSHVKPVRINLPHALHTPGEVSTCLLVKDPQREYKDLLVQHGIKCISRVVGVTKLKGKFKPFEARRSLVQDHDLFLADDRIVPTLPNLCGKVFFDAKKNPITVSINKQNGESLKKELESAIKATTFVQNKGSCHSIKIGYIAKHSAEELTENLMAALPAVLSRVKGGWENVHNIDVKTGNSAALPVWNRKLGVKTHVSASPSALTTSAESTPKKLTASAKRALETEEDNHVETPSKKKASTPKKTAAAIASSSPAIKKVQQADADTPKKPSPRKTRAAAAKVKAGLMDESSISTPVKNASTATPKKIASTVSRSARKTK</sequence>
<accession>A0A5C3E239</accession>
<evidence type="ECO:0000256" key="11">
    <source>
        <dbReference type="SAM" id="MobiDB-lite"/>
    </source>
</evidence>
<dbReference type="Proteomes" id="UP000324022">
    <property type="component" value="Unassembled WGS sequence"/>
</dbReference>
<evidence type="ECO:0000256" key="5">
    <source>
        <dbReference type="ARBA" id="ARBA00022990"/>
    </source>
</evidence>
<dbReference type="GO" id="GO:0005730">
    <property type="term" value="C:nucleolus"/>
    <property type="evidence" value="ECO:0007669"/>
    <property type="project" value="UniProtKB-SubCell"/>
</dbReference>